<dbReference type="Proteomes" id="UP000249789">
    <property type="component" value="Unassembled WGS sequence"/>
</dbReference>
<keyword evidence="2" id="KW-0521">NADP</keyword>
<dbReference type="OrthoDB" id="191139at2759"/>
<sequence length="355" mass="37963">MGELSPSPSWLSPVSSSTLDQTLDLEIQPLATYSVETDVPAGSLQGRVYIVTGGNVGIGLELVKILYAGGATIYIASRSKAKVEAAIQAITSPSSNTPTTSGKLKFLHLDLNDPKTVTAAAASFAEQESKLDVLWNNAGTGANTVPLGERTAQDFELFIGRHCIATLLFTHLLLPQLRAAAAVASPDKGQTRVIWTSSALAEVGSPPNGIDWAVIDQGTNKLAQNYGVSKAGTWFLSREFARRYKKDGIVSVCLNPGYLKTASFNGTPALVMFIINRLMLSESIYGAYTELFAGLSPEVTLENSGAYIIPWGRVRPDSATGRQDLIKAGASTEEGGLGYGAKLWEWCEKQWAPYV</sequence>
<evidence type="ECO:0000256" key="2">
    <source>
        <dbReference type="ARBA" id="ARBA00022857"/>
    </source>
</evidence>
<reference evidence="4 5" key="1">
    <citation type="submission" date="2018-02" db="EMBL/GenBank/DDBJ databases">
        <title>The genomes of Aspergillus section Nigri reveals drivers in fungal speciation.</title>
        <authorList>
            <consortium name="DOE Joint Genome Institute"/>
            <person name="Vesth T.C."/>
            <person name="Nybo J."/>
            <person name="Theobald S."/>
            <person name="Brandl J."/>
            <person name="Frisvad J.C."/>
            <person name="Nielsen K.F."/>
            <person name="Lyhne E.K."/>
            <person name="Kogle M.E."/>
            <person name="Kuo A."/>
            <person name="Riley R."/>
            <person name="Clum A."/>
            <person name="Nolan M."/>
            <person name="Lipzen A."/>
            <person name="Salamov A."/>
            <person name="Henrissat B."/>
            <person name="Wiebenga A."/>
            <person name="De vries R.P."/>
            <person name="Grigoriev I.V."/>
            <person name="Mortensen U.H."/>
            <person name="Andersen M.R."/>
            <person name="Baker S.E."/>
        </authorList>
    </citation>
    <scope>NUCLEOTIDE SEQUENCE [LARGE SCALE GENOMIC DNA]</scope>
    <source>
        <strain evidence="4 5">CBS 313.89</strain>
    </source>
</reference>
<dbReference type="Gene3D" id="3.40.50.720">
    <property type="entry name" value="NAD(P)-binding Rossmann-like Domain"/>
    <property type="match status" value="1"/>
</dbReference>
<accession>A0A8G1RI08</accession>
<dbReference type="PROSITE" id="PS00061">
    <property type="entry name" value="ADH_SHORT"/>
    <property type="match status" value="1"/>
</dbReference>
<name>A0A8G1RI08_9EURO</name>
<dbReference type="GeneID" id="63864941"/>
<dbReference type="PANTHER" id="PTHR24320:SF236">
    <property type="entry name" value="SHORT-CHAIN DEHYDROGENASE-RELATED"/>
    <property type="match status" value="1"/>
</dbReference>
<dbReference type="VEuPathDB" id="FungiDB:BO72DRAFT_480044"/>
<dbReference type="GO" id="GO:0016491">
    <property type="term" value="F:oxidoreductase activity"/>
    <property type="evidence" value="ECO:0007669"/>
    <property type="project" value="UniProtKB-KW"/>
</dbReference>
<evidence type="ECO:0000256" key="1">
    <source>
        <dbReference type="ARBA" id="ARBA00006484"/>
    </source>
</evidence>
<dbReference type="EMBL" id="KZ824677">
    <property type="protein sequence ID" value="RAK73629.1"/>
    <property type="molecule type" value="Genomic_DNA"/>
</dbReference>
<evidence type="ECO:0000313" key="4">
    <source>
        <dbReference type="EMBL" id="RAK73629.1"/>
    </source>
</evidence>
<dbReference type="PANTHER" id="PTHR24320">
    <property type="entry name" value="RETINOL DEHYDROGENASE"/>
    <property type="match status" value="1"/>
</dbReference>
<dbReference type="PRINTS" id="PR00081">
    <property type="entry name" value="GDHRDH"/>
</dbReference>
<dbReference type="SUPFAM" id="SSF51735">
    <property type="entry name" value="NAD(P)-binding Rossmann-fold domains"/>
    <property type="match status" value="1"/>
</dbReference>
<protein>
    <submittedName>
        <fullName evidence="4">Putative oxidoreductase,short chain dehydrogenase</fullName>
    </submittedName>
</protein>
<dbReference type="RefSeq" id="XP_040797639.1">
    <property type="nucleotide sequence ID" value="XM_040947608.1"/>
</dbReference>
<dbReference type="AlphaFoldDB" id="A0A8G1RI08"/>
<organism evidence="4 5">
    <name type="scientific">Aspergillus fijiensis CBS 313.89</name>
    <dbReference type="NCBI Taxonomy" id="1448319"/>
    <lineage>
        <taxon>Eukaryota</taxon>
        <taxon>Fungi</taxon>
        <taxon>Dikarya</taxon>
        <taxon>Ascomycota</taxon>
        <taxon>Pezizomycotina</taxon>
        <taxon>Eurotiomycetes</taxon>
        <taxon>Eurotiomycetidae</taxon>
        <taxon>Eurotiales</taxon>
        <taxon>Aspergillaceae</taxon>
        <taxon>Aspergillus</taxon>
    </lineage>
</organism>
<evidence type="ECO:0000256" key="3">
    <source>
        <dbReference type="ARBA" id="ARBA00023002"/>
    </source>
</evidence>
<comment type="similarity">
    <text evidence="1">Belongs to the short-chain dehydrogenases/reductases (SDR) family.</text>
</comment>
<dbReference type="GO" id="GO:0044550">
    <property type="term" value="P:secondary metabolite biosynthetic process"/>
    <property type="evidence" value="ECO:0007669"/>
    <property type="project" value="UniProtKB-ARBA"/>
</dbReference>
<proteinExistence type="inferred from homology"/>
<dbReference type="InterPro" id="IPR020904">
    <property type="entry name" value="Sc_DH/Rdtase_CS"/>
</dbReference>
<keyword evidence="5" id="KW-1185">Reference proteome</keyword>
<gene>
    <name evidence="4" type="ORF">BO72DRAFT_480044</name>
</gene>
<dbReference type="Pfam" id="PF00106">
    <property type="entry name" value="adh_short"/>
    <property type="match status" value="1"/>
</dbReference>
<evidence type="ECO:0000313" key="5">
    <source>
        <dbReference type="Proteomes" id="UP000249789"/>
    </source>
</evidence>
<keyword evidence="3" id="KW-0560">Oxidoreductase</keyword>
<dbReference type="InterPro" id="IPR002347">
    <property type="entry name" value="SDR_fam"/>
</dbReference>
<dbReference type="InterPro" id="IPR036291">
    <property type="entry name" value="NAD(P)-bd_dom_sf"/>
</dbReference>